<dbReference type="PANTHER" id="PTHR35509:SF1">
    <property type="entry name" value="DOMAIN PROTEIN, PUTATIVE (DUF1995)-RELATED"/>
    <property type="match status" value="1"/>
</dbReference>
<dbReference type="Proteomes" id="UP000002274">
    <property type="component" value="Chromosome"/>
</dbReference>
<dbReference type="InterPro" id="IPR018962">
    <property type="entry name" value="DUF1995"/>
</dbReference>
<accession>A2C9T6</accession>
<evidence type="ECO:0000313" key="2">
    <source>
        <dbReference type="EMBL" id="ABM78246.1"/>
    </source>
</evidence>
<proteinExistence type="predicted"/>
<protein>
    <recommendedName>
        <fullName evidence="1">DUF1995 domain-containing protein</fullName>
    </recommendedName>
</protein>
<organism evidence="2 3">
    <name type="scientific">Prochlorococcus marinus (strain MIT 9303)</name>
    <dbReference type="NCBI Taxonomy" id="59922"/>
    <lineage>
        <taxon>Bacteria</taxon>
        <taxon>Bacillati</taxon>
        <taxon>Cyanobacteriota</taxon>
        <taxon>Cyanophyceae</taxon>
        <taxon>Synechococcales</taxon>
        <taxon>Prochlorococcaceae</taxon>
        <taxon>Prochlorococcus</taxon>
    </lineage>
</organism>
<feature type="domain" description="DUF1995" evidence="1">
    <location>
        <begin position="4"/>
        <end position="191"/>
    </location>
</feature>
<dbReference type="InterPro" id="IPR053021">
    <property type="entry name" value="Chloroplast_ADK"/>
</dbReference>
<dbReference type="PANTHER" id="PTHR35509">
    <property type="entry name" value="DOMAIN PROTEIN, PUTATIVE (DUF1995)-RELATED"/>
    <property type="match status" value="1"/>
</dbReference>
<dbReference type="AlphaFoldDB" id="A2C9T6"/>
<evidence type="ECO:0000259" key="1">
    <source>
        <dbReference type="Pfam" id="PF09353"/>
    </source>
</evidence>
<sequence>MVLEALQTSLKDQPLGRWEVNLKFEGLKLMPVALRLMQNLQEDGFEIVLVWPDMGGTALAKHNAPELANQISSINDLLAEKNGKDDDRIFLVVAPQPSDYEQFELLCDKHSGAVVMLNGRLEDSAVGIGGVARQRRRGFLSLWRKAYWLEPLESGALMRSHPGEWILFRADVDGYRETTTFDQRPDAEAIDAALVGT</sequence>
<gene>
    <name evidence="2" type="ordered locus">P9303_15001</name>
</gene>
<dbReference type="EMBL" id="CP000554">
    <property type="protein sequence ID" value="ABM78246.1"/>
    <property type="molecule type" value="Genomic_DNA"/>
</dbReference>
<dbReference type="Pfam" id="PF09353">
    <property type="entry name" value="DUF1995"/>
    <property type="match status" value="1"/>
</dbReference>
<dbReference type="STRING" id="59922.P9303_15001"/>
<reference evidence="2 3" key="1">
    <citation type="journal article" date="2007" name="PLoS Genet.">
        <title>Patterns and implications of gene gain and loss in the evolution of Prochlorococcus.</title>
        <authorList>
            <person name="Kettler G.C."/>
            <person name="Martiny A.C."/>
            <person name="Huang K."/>
            <person name="Zucker J."/>
            <person name="Coleman M.L."/>
            <person name="Rodrigue S."/>
            <person name="Chen F."/>
            <person name="Lapidus A."/>
            <person name="Ferriera S."/>
            <person name="Johnson J."/>
            <person name="Steglich C."/>
            <person name="Church G.M."/>
            <person name="Richardson P."/>
            <person name="Chisholm S.W."/>
        </authorList>
    </citation>
    <scope>NUCLEOTIDE SEQUENCE [LARGE SCALE GENOMIC DNA]</scope>
    <source>
        <strain evidence="2 3">MIT 9303</strain>
    </source>
</reference>
<dbReference type="KEGG" id="pmf:P9303_15001"/>
<name>A2C9T6_PROM3</name>
<evidence type="ECO:0000313" key="3">
    <source>
        <dbReference type="Proteomes" id="UP000002274"/>
    </source>
</evidence>
<dbReference type="HOGENOM" id="CLU_098312_1_0_3"/>